<evidence type="ECO:0000256" key="2">
    <source>
        <dbReference type="ARBA" id="ARBA00022527"/>
    </source>
</evidence>
<evidence type="ECO:0000256" key="12">
    <source>
        <dbReference type="ARBA" id="ARBA00023136"/>
    </source>
</evidence>
<evidence type="ECO:0000259" key="17">
    <source>
        <dbReference type="PROSITE" id="PS50011"/>
    </source>
</evidence>
<name>A0A6P5EQ07_ANACO</name>
<keyword evidence="3" id="KW-0597">Phosphoprotein</keyword>
<dbReference type="FunFam" id="3.30.200.20:FF:000225">
    <property type="entry name" value="cold-responsive protein kinase 1"/>
    <property type="match status" value="1"/>
</dbReference>
<keyword evidence="10 15" id="KW-0067">ATP-binding</keyword>
<evidence type="ECO:0000313" key="19">
    <source>
        <dbReference type="RefSeq" id="XP_020085589.1"/>
    </source>
</evidence>
<reference evidence="18" key="1">
    <citation type="journal article" date="2015" name="Nat. Genet.">
        <title>The pineapple genome and the evolution of CAM photosynthesis.</title>
        <authorList>
            <person name="Ming R."/>
            <person name="VanBuren R."/>
            <person name="Wai C.M."/>
            <person name="Tang H."/>
            <person name="Schatz M.C."/>
            <person name="Bowers J.E."/>
            <person name="Lyons E."/>
            <person name="Wang M.L."/>
            <person name="Chen J."/>
            <person name="Biggers E."/>
            <person name="Zhang J."/>
            <person name="Huang L."/>
            <person name="Zhang L."/>
            <person name="Miao W."/>
            <person name="Zhang J."/>
            <person name="Ye Z."/>
            <person name="Miao C."/>
            <person name="Lin Z."/>
            <person name="Wang H."/>
            <person name="Zhou H."/>
            <person name="Yim W.C."/>
            <person name="Priest H.D."/>
            <person name="Zheng C."/>
            <person name="Woodhouse M."/>
            <person name="Edger P.P."/>
            <person name="Guyot R."/>
            <person name="Guo H.B."/>
            <person name="Guo H."/>
            <person name="Zheng G."/>
            <person name="Singh R."/>
            <person name="Sharma A."/>
            <person name="Min X."/>
            <person name="Zheng Y."/>
            <person name="Lee H."/>
            <person name="Gurtowski J."/>
            <person name="Sedlazeck F.J."/>
            <person name="Harkess A."/>
            <person name="McKain M.R."/>
            <person name="Liao Z."/>
            <person name="Fang J."/>
            <person name="Liu J."/>
            <person name="Zhang X."/>
            <person name="Zhang Q."/>
            <person name="Hu W."/>
            <person name="Qin Y."/>
            <person name="Wang K."/>
            <person name="Chen L.Y."/>
            <person name="Shirley N."/>
            <person name="Lin Y.R."/>
            <person name="Liu L.Y."/>
            <person name="Hernandez A.G."/>
            <person name="Wright C.L."/>
            <person name="Bulone V."/>
            <person name="Tuskan G.A."/>
            <person name="Heath K."/>
            <person name="Zee F."/>
            <person name="Moore P.H."/>
            <person name="Sunkar R."/>
            <person name="Leebens-Mack J.H."/>
            <person name="Mockler T."/>
            <person name="Bennetzen J.L."/>
            <person name="Freeling M."/>
            <person name="Sankoff D."/>
            <person name="Paterson A.H."/>
            <person name="Zhu X."/>
            <person name="Yang X."/>
            <person name="Smith J.A."/>
            <person name="Cushman J.C."/>
            <person name="Paull R.E."/>
            <person name="Yu Q."/>
        </authorList>
    </citation>
    <scope>NUCLEOTIDE SEQUENCE [LARGE SCALE GENOMIC DNA]</scope>
    <source>
        <strain evidence="18">cv. F153</strain>
    </source>
</reference>
<keyword evidence="12" id="KW-0472">Membrane</keyword>
<dbReference type="GO" id="GO:0016020">
    <property type="term" value="C:membrane"/>
    <property type="evidence" value="ECO:0007669"/>
    <property type="project" value="UniProtKB-SubCell"/>
</dbReference>
<accession>A0A6P5EQ07</accession>
<dbReference type="GO" id="GO:0005524">
    <property type="term" value="F:ATP binding"/>
    <property type="evidence" value="ECO:0007669"/>
    <property type="project" value="UniProtKB-UniRule"/>
</dbReference>
<dbReference type="InterPro" id="IPR008271">
    <property type="entry name" value="Ser/Thr_kinase_AS"/>
</dbReference>
<dbReference type="SMART" id="SM00220">
    <property type="entry name" value="S_TKc"/>
    <property type="match status" value="1"/>
</dbReference>
<reference evidence="19" key="2">
    <citation type="submission" date="2025-08" db="UniProtKB">
        <authorList>
            <consortium name="RefSeq"/>
        </authorList>
    </citation>
    <scope>IDENTIFICATION</scope>
    <source>
        <tissue evidence="19">Leaf</tissue>
    </source>
</reference>
<evidence type="ECO:0000256" key="15">
    <source>
        <dbReference type="PROSITE-ProRule" id="PRU10141"/>
    </source>
</evidence>
<dbReference type="RefSeq" id="XP_020085589.1">
    <property type="nucleotide sequence ID" value="XM_020230000.1"/>
</dbReference>
<dbReference type="InterPro" id="IPR052059">
    <property type="entry name" value="CR_Ser/Thr_kinase"/>
</dbReference>
<organism evidence="18 19">
    <name type="scientific">Ananas comosus</name>
    <name type="common">Pineapple</name>
    <name type="synonym">Ananas ananas</name>
    <dbReference type="NCBI Taxonomy" id="4615"/>
    <lineage>
        <taxon>Eukaryota</taxon>
        <taxon>Viridiplantae</taxon>
        <taxon>Streptophyta</taxon>
        <taxon>Embryophyta</taxon>
        <taxon>Tracheophyta</taxon>
        <taxon>Spermatophyta</taxon>
        <taxon>Magnoliopsida</taxon>
        <taxon>Liliopsida</taxon>
        <taxon>Poales</taxon>
        <taxon>Bromeliaceae</taxon>
        <taxon>Bromelioideae</taxon>
        <taxon>Ananas</taxon>
    </lineage>
</organism>
<keyword evidence="8 15" id="KW-0547">Nucleotide-binding</keyword>
<dbReference type="Pfam" id="PF00069">
    <property type="entry name" value="Pkinase"/>
    <property type="match status" value="1"/>
</dbReference>
<feature type="binding site" evidence="15">
    <location>
        <position position="75"/>
    </location>
    <ligand>
        <name>ATP</name>
        <dbReference type="ChEBI" id="CHEBI:30616"/>
    </ligand>
</feature>
<dbReference type="InterPro" id="IPR000719">
    <property type="entry name" value="Prot_kinase_dom"/>
</dbReference>
<dbReference type="Gene3D" id="1.10.510.10">
    <property type="entry name" value="Transferase(Phosphotransferase) domain 1"/>
    <property type="match status" value="1"/>
</dbReference>
<dbReference type="PROSITE" id="PS00108">
    <property type="entry name" value="PROTEIN_KINASE_ST"/>
    <property type="match status" value="1"/>
</dbReference>
<evidence type="ECO:0000256" key="5">
    <source>
        <dbReference type="ARBA" id="ARBA00022692"/>
    </source>
</evidence>
<evidence type="ECO:0000256" key="3">
    <source>
        <dbReference type="ARBA" id="ARBA00022553"/>
    </source>
</evidence>
<keyword evidence="4" id="KW-0808">Transferase</keyword>
<evidence type="ECO:0000256" key="11">
    <source>
        <dbReference type="ARBA" id="ARBA00022989"/>
    </source>
</evidence>
<evidence type="ECO:0000256" key="9">
    <source>
        <dbReference type="ARBA" id="ARBA00022777"/>
    </source>
</evidence>
<evidence type="ECO:0000256" key="14">
    <source>
        <dbReference type="ARBA" id="ARBA00023180"/>
    </source>
</evidence>
<keyword evidence="18" id="KW-1185">Reference proteome</keyword>
<dbReference type="FunFam" id="1.10.510.10:FF:000044">
    <property type="entry name" value="Putative LRR receptor-like serine/threonine-protein kinase"/>
    <property type="match status" value="1"/>
</dbReference>
<dbReference type="SUPFAM" id="SSF56112">
    <property type="entry name" value="Protein kinase-like (PK-like)"/>
    <property type="match status" value="1"/>
</dbReference>
<gene>
    <name evidence="19" type="primary">LOC109708305</name>
</gene>
<evidence type="ECO:0000256" key="6">
    <source>
        <dbReference type="ARBA" id="ARBA00022729"/>
    </source>
</evidence>
<dbReference type="CDD" id="cd14066">
    <property type="entry name" value="STKc_IRAK"/>
    <property type="match status" value="1"/>
</dbReference>
<keyword evidence="9 19" id="KW-0418">Kinase</keyword>
<dbReference type="InterPro" id="IPR017441">
    <property type="entry name" value="Protein_kinase_ATP_BS"/>
</dbReference>
<keyword evidence="6" id="KW-0732">Signal</keyword>
<keyword evidence="2 16" id="KW-0723">Serine/threonine-protein kinase</keyword>
<evidence type="ECO:0000256" key="7">
    <source>
        <dbReference type="ARBA" id="ARBA00022737"/>
    </source>
</evidence>
<feature type="domain" description="Protein kinase" evidence="17">
    <location>
        <begin position="47"/>
        <end position="327"/>
    </location>
</feature>
<dbReference type="InterPro" id="IPR011009">
    <property type="entry name" value="Kinase-like_dom_sf"/>
</dbReference>
<protein>
    <submittedName>
        <fullName evidence="19">Serine/threonine-protein kinase</fullName>
    </submittedName>
</protein>
<keyword evidence="7" id="KW-0677">Repeat</keyword>
<comment type="similarity">
    <text evidence="16">Belongs to the protein kinase superfamily.</text>
</comment>
<keyword evidence="13" id="KW-0675">Receptor</keyword>
<dbReference type="GO" id="GO:0004674">
    <property type="term" value="F:protein serine/threonine kinase activity"/>
    <property type="evidence" value="ECO:0007669"/>
    <property type="project" value="UniProtKB-KW"/>
</dbReference>
<dbReference type="OrthoDB" id="4062651at2759"/>
<evidence type="ECO:0000256" key="4">
    <source>
        <dbReference type="ARBA" id="ARBA00022679"/>
    </source>
</evidence>
<sequence length="374" mass="41748">MNWFCCDGFMGVRKAHSNSDEHLNILSSIKNVKSFSYNEIKEATNNFNQSNMLGRGGFGTVYKGSLKDGTPFAAKVLSTESKQGLKEFLTEIQTIANVRHENLVKLIGCCIQGRNRILVYEYLENNSLDQALQGFKIGKVKLNWGVRSLICAGTARGLAYLHEELEPHIVHRDIKASNILLDKNFIPKIGDFGLAKLFPAYATHISTRVVGTTGYLAPEYAVHGQLTKRADIYSFGVLLLEVISGRRISSFQFSSTDTFLVQWAWQIYEEDRLIDLVDPNLDGYPEEEVLRYIKVALFCTQAAAARRPSMPDVVEMLSKPMKLHDMELTPPHVVQDSINLSRGCGLSNSSNTKSNSLCPPTISASIMYSEVVPR</sequence>
<dbReference type="PROSITE" id="PS50011">
    <property type="entry name" value="PROTEIN_KINASE_DOM"/>
    <property type="match status" value="1"/>
</dbReference>
<evidence type="ECO:0000256" key="1">
    <source>
        <dbReference type="ARBA" id="ARBA00004167"/>
    </source>
</evidence>
<evidence type="ECO:0000313" key="18">
    <source>
        <dbReference type="Proteomes" id="UP000515123"/>
    </source>
</evidence>
<evidence type="ECO:0000256" key="13">
    <source>
        <dbReference type="ARBA" id="ARBA00023170"/>
    </source>
</evidence>
<dbReference type="PANTHER" id="PTHR47973">
    <property type="entry name" value="CYSTEINE-RICH RECEPTOR-LIKE PROTEIN KINASE 3"/>
    <property type="match status" value="1"/>
</dbReference>
<dbReference type="Proteomes" id="UP000515123">
    <property type="component" value="Linkage group 3"/>
</dbReference>
<comment type="subcellular location">
    <subcellularLocation>
        <location evidence="1">Membrane</location>
        <topology evidence="1">Single-pass membrane protein</topology>
    </subcellularLocation>
</comment>
<evidence type="ECO:0000256" key="10">
    <source>
        <dbReference type="ARBA" id="ARBA00022840"/>
    </source>
</evidence>
<dbReference type="Gene3D" id="3.30.200.20">
    <property type="entry name" value="Phosphorylase Kinase, domain 1"/>
    <property type="match status" value="1"/>
</dbReference>
<keyword evidence="11" id="KW-1133">Transmembrane helix</keyword>
<proteinExistence type="inferred from homology"/>
<keyword evidence="14" id="KW-0325">Glycoprotein</keyword>
<dbReference type="AlphaFoldDB" id="A0A6P5EQ07"/>
<evidence type="ECO:0000256" key="8">
    <source>
        <dbReference type="ARBA" id="ARBA00022741"/>
    </source>
</evidence>
<keyword evidence="5" id="KW-0812">Transmembrane</keyword>
<dbReference type="GeneID" id="109708305"/>
<evidence type="ECO:0000256" key="16">
    <source>
        <dbReference type="RuleBase" id="RU000304"/>
    </source>
</evidence>
<dbReference type="PROSITE" id="PS00107">
    <property type="entry name" value="PROTEIN_KINASE_ATP"/>
    <property type="match status" value="1"/>
</dbReference>